<dbReference type="PANTHER" id="PTHR12000:SF42">
    <property type="entry name" value="LEGUMAIN"/>
    <property type="match status" value="1"/>
</dbReference>
<dbReference type="VEuPathDB" id="TrichDB:TVAG_305110"/>
<protein>
    <recommendedName>
        <fullName evidence="3">legumain</fullName>
        <ecNumber evidence="3">3.4.22.34</ecNumber>
    </recommendedName>
</protein>
<keyword evidence="7" id="KW-0788">Thiol protease</keyword>
<gene>
    <name evidence="10" type="primary">legu-2</name>
</gene>
<dbReference type="Pfam" id="PF01650">
    <property type="entry name" value="Peptidase_C13"/>
    <property type="match status" value="1"/>
</dbReference>
<dbReference type="CDD" id="cd21115">
    <property type="entry name" value="legumain_C"/>
    <property type="match status" value="1"/>
</dbReference>
<reference evidence="10" key="1">
    <citation type="journal article" date="2004" name="Gene">
        <title>Two novel asparaginyl endopeptidase-like cysteine proteinases from the protist Trichomonas vaginalis: their evolutionary relationship within the clan CD cysteine proteinases.</title>
        <authorList>
            <person name="Leon-Felix J."/>
            <person name="Ortega-Lopez J."/>
            <person name="Orozco-Solis R."/>
            <person name="Arroyo R."/>
        </authorList>
    </citation>
    <scope>NUCLEOTIDE SEQUENCE</scope>
    <source>
        <strain evidence="10">CNCD 147</strain>
    </source>
</reference>
<keyword evidence="6" id="KW-0378">Hydrolase</keyword>
<evidence type="ECO:0000256" key="9">
    <source>
        <dbReference type="SAM" id="SignalP"/>
    </source>
</evidence>
<name>Q6EHZ6_TRIVA</name>
<feature type="signal peptide" evidence="9">
    <location>
        <begin position="1"/>
        <end position="15"/>
    </location>
</feature>
<evidence type="ECO:0000256" key="3">
    <source>
        <dbReference type="ARBA" id="ARBA00012628"/>
    </source>
</evidence>
<feature type="active site" evidence="8">
    <location>
        <position position="127"/>
    </location>
</feature>
<evidence type="ECO:0000256" key="4">
    <source>
        <dbReference type="ARBA" id="ARBA00022670"/>
    </source>
</evidence>
<dbReference type="GO" id="GO:0051603">
    <property type="term" value="P:proteolysis involved in protein catabolic process"/>
    <property type="evidence" value="ECO:0007669"/>
    <property type="project" value="TreeGrafter"/>
</dbReference>
<evidence type="ECO:0000256" key="2">
    <source>
        <dbReference type="ARBA" id="ARBA00009941"/>
    </source>
</evidence>
<evidence type="ECO:0000256" key="6">
    <source>
        <dbReference type="ARBA" id="ARBA00022801"/>
    </source>
</evidence>
<dbReference type="GO" id="GO:0006624">
    <property type="term" value="P:vacuolar protein processing"/>
    <property type="evidence" value="ECO:0007669"/>
    <property type="project" value="TreeGrafter"/>
</dbReference>
<dbReference type="GO" id="GO:0005773">
    <property type="term" value="C:vacuole"/>
    <property type="evidence" value="ECO:0007669"/>
    <property type="project" value="GOC"/>
</dbReference>
<dbReference type="InterPro" id="IPR048501">
    <property type="entry name" value="Legum_prodom"/>
</dbReference>
<dbReference type="VEuPathDB" id="TrichDB:TVAGG3_0740500"/>
<dbReference type="FunFam" id="1.10.132.130:FF:000001">
    <property type="entry name" value="Vacuolar-processing enzyme beta-isozyme"/>
    <property type="match status" value="1"/>
</dbReference>
<sequence length="415" mass="47255">MFLVFSALSVSKQWAVLMAGSRGYNNYRHQADIFHIYDIIKTRGFPKENIITLAYNDVVRHKDNPYPGKIFATADHKNVYPGRENIDYTGQDANAENFFRVLLGDTHNGRALQSTAEDDVFVYYDDHGAPGLLCVPHNNGPEIYADNIASVISQMKKEKKFRNLFFVIEACYSGSVALNITEPNVFIITAASDQQPSYSAQWDSRLHTFRSNEFTQNFLKYILEHPDGRLIDSANAAAERTVHSHVLSFGDMKLAKLPLSTFLLNAEPEEVNNEDSGDSENSVENGASTHVAALEYLQRRLKETTSKEEANAIKGQIEHEVQRRARSDKIFDGITRRIVSNGLPVGTKFVNYIDYDCYRTAIEGFRTYCGEIDENELAKMNIFTHLCERTDKKTILEDIKKECPVIQWDQEELYF</sequence>
<proteinExistence type="evidence at transcript level"/>
<dbReference type="AlphaFoldDB" id="Q6EHZ6"/>
<dbReference type="Gene3D" id="3.40.50.1460">
    <property type="match status" value="1"/>
</dbReference>
<dbReference type="FunFam" id="3.40.50.1460:FF:000006">
    <property type="entry name" value="Legumain"/>
    <property type="match status" value="1"/>
</dbReference>
<reference evidence="10" key="2">
    <citation type="submission" date="2016-12" db="EMBL/GenBank/DDBJ databases">
        <authorList>
            <person name="Song W.-J."/>
            <person name="Kurnit D.M."/>
        </authorList>
    </citation>
    <scope>NUCLEOTIDE SEQUENCE</scope>
    <source>
        <strain evidence="10">CNCD 147</strain>
    </source>
</reference>
<evidence type="ECO:0000256" key="8">
    <source>
        <dbReference type="PIRSR" id="PIRSR019663-1"/>
    </source>
</evidence>
<dbReference type="PIRSF" id="PIRSF019663">
    <property type="entry name" value="Legumain"/>
    <property type="match status" value="1"/>
</dbReference>
<feature type="active site" description="Nucleophile" evidence="8">
    <location>
        <position position="171"/>
    </location>
</feature>
<dbReference type="InterPro" id="IPR001096">
    <property type="entry name" value="Peptidase_C13"/>
</dbReference>
<keyword evidence="4" id="KW-0645">Protease</keyword>
<dbReference type="PRINTS" id="PR00776">
    <property type="entry name" value="HEMOGLOBNASE"/>
</dbReference>
<dbReference type="EMBL" id="AY326447">
    <property type="protein sequence ID" value="AAQ93040.1"/>
    <property type="molecule type" value="mRNA"/>
</dbReference>
<feature type="chain" id="PRO_5012565218" description="legumain" evidence="9">
    <location>
        <begin position="16"/>
        <end position="415"/>
    </location>
</feature>
<dbReference type="SMR" id="Q6EHZ6"/>
<evidence type="ECO:0000256" key="1">
    <source>
        <dbReference type="ARBA" id="ARBA00000810"/>
    </source>
</evidence>
<evidence type="ECO:0000256" key="7">
    <source>
        <dbReference type="ARBA" id="ARBA00022807"/>
    </source>
</evidence>
<keyword evidence="5 9" id="KW-0732">Signal</keyword>
<dbReference type="InterPro" id="IPR046427">
    <property type="entry name" value="Legumain_prodom_sf"/>
</dbReference>
<comment type="catalytic activity">
    <reaction evidence="1">
        <text>Hydrolysis of proteins and small molecule substrates at -Asn-|-Xaa- bonds.</text>
        <dbReference type="EC" id="3.4.22.34"/>
    </reaction>
</comment>
<evidence type="ECO:0000256" key="5">
    <source>
        <dbReference type="ARBA" id="ARBA00022729"/>
    </source>
</evidence>
<evidence type="ECO:0000313" key="10">
    <source>
        <dbReference type="EMBL" id="AAQ93040.1"/>
    </source>
</evidence>
<dbReference type="PANTHER" id="PTHR12000">
    <property type="entry name" value="HEMOGLOBINASE FAMILY MEMBER"/>
    <property type="match status" value="1"/>
</dbReference>
<dbReference type="GO" id="GO:0004197">
    <property type="term" value="F:cysteine-type endopeptidase activity"/>
    <property type="evidence" value="ECO:0007669"/>
    <property type="project" value="UniProtKB-EC"/>
</dbReference>
<comment type="similarity">
    <text evidence="2">Belongs to the peptidase C13 family.</text>
</comment>
<accession>Q6EHZ6</accession>
<organism evidence="10">
    <name type="scientific">Trichomonas vaginalis</name>
    <dbReference type="NCBI Taxonomy" id="5722"/>
    <lineage>
        <taxon>Eukaryota</taxon>
        <taxon>Metamonada</taxon>
        <taxon>Parabasalia</taxon>
        <taxon>Trichomonadida</taxon>
        <taxon>Trichomonadidae</taxon>
        <taxon>Trichomonas</taxon>
    </lineage>
</organism>
<dbReference type="EC" id="3.4.22.34" evidence="3"/>
<dbReference type="Gene3D" id="1.10.132.130">
    <property type="match status" value="1"/>
</dbReference>